<dbReference type="EMBL" id="HF936128">
    <property type="protein sequence ID" value="CCX15026.1"/>
    <property type="molecule type" value="Genomic_DNA"/>
</dbReference>
<organism evidence="1 2">
    <name type="scientific">Pyronema omphalodes (strain CBS 100304)</name>
    <name type="common">Pyronema confluens</name>
    <dbReference type="NCBI Taxonomy" id="1076935"/>
    <lineage>
        <taxon>Eukaryota</taxon>
        <taxon>Fungi</taxon>
        <taxon>Dikarya</taxon>
        <taxon>Ascomycota</taxon>
        <taxon>Pezizomycotina</taxon>
        <taxon>Pezizomycetes</taxon>
        <taxon>Pezizales</taxon>
        <taxon>Pyronemataceae</taxon>
        <taxon>Pyronema</taxon>
    </lineage>
</organism>
<protein>
    <submittedName>
        <fullName evidence="1">Uncharacterized protein</fullName>
    </submittedName>
</protein>
<gene>
    <name evidence="1" type="ORF">PCON_01290</name>
</gene>
<dbReference type="Proteomes" id="UP000018144">
    <property type="component" value="Unassembled WGS sequence"/>
</dbReference>
<sequence>MRSVIGRYIGQIPLVDNITVVLH</sequence>
<name>U4LAB3_PYROM</name>
<accession>U4LAB3</accession>
<evidence type="ECO:0000313" key="1">
    <source>
        <dbReference type="EMBL" id="CCX15026.1"/>
    </source>
</evidence>
<proteinExistence type="predicted"/>
<reference evidence="1 2" key="1">
    <citation type="journal article" date="2013" name="PLoS Genet.">
        <title>The genome and development-dependent transcriptomes of Pyronema confluens: a window into fungal evolution.</title>
        <authorList>
            <person name="Traeger S."/>
            <person name="Altegoer F."/>
            <person name="Freitag M."/>
            <person name="Gabaldon T."/>
            <person name="Kempken F."/>
            <person name="Kumar A."/>
            <person name="Marcet-Houben M."/>
            <person name="Poggeler S."/>
            <person name="Stajich J.E."/>
            <person name="Nowrousian M."/>
        </authorList>
    </citation>
    <scope>NUCLEOTIDE SEQUENCE [LARGE SCALE GENOMIC DNA]</scope>
    <source>
        <strain evidence="2">CBS 100304</strain>
        <tissue evidence="1">Vegetative mycelium</tissue>
    </source>
</reference>
<evidence type="ECO:0000313" key="2">
    <source>
        <dbReference type="Proteomes" id="UP000018144"/>
    </source>
</evidence>
<dbReference type="AlphaFoldDB" id="U4LAB3"/>
<keyword evidence="2" id="KW-1185">Reference proteome</keyword>